<proteinExistence type="inferred from homology"/>
<dbReference type="AlphaFoldDB" id="G5KFT7"/>
<dbReference type="PANTHER" id="PTHR35530:SF1">
    <property type="entry name" value="2-HYDROXYMUCONATE TAUTOMERASE"/>
    <property type="match status" value="1"/>
</dbReference>
<feature type="domain" description="4-oxalocrotonate tautomerase-like" evidence="3">
    <location>
        <begin position="2"/>
        <end position="60"/>
    </location>
</feature>
<keyword evidence="2 4" id="KW-0413">Isomerase</keyword>
<dbReference type="SUPFAM" id="SSF55331">
    <property type="entry name" value="Tautomerase/MIF"/>
    <property type="match status" value="1"/>
</dbReference>
<dbReference type="PANTHER" id="PTHR35530">
    <property type="entry name" value="TAUTOMERASE-RELATED"/>
    <property type="match status" value="1"/>
</dbReference>
<dbReference type="eggNOG" id="COG1942">
    <property type="taxonomic scope" value="Bacteria"/>
</dbReference>
<dbReference type="EC" id="5.3.2.-" evidence="4"/>
<dbReference type="InterPro" id="IPR004370">
    <property type="entry name" value="4-OT-like_dom"/>
</dbReference>
<protein>
    <submittedName>
        <fullName evidence="4">4-oxalocrotonate tautomerase family enzyme</fullName>
        <ecNumber evidence="4">5.3.2.-</ecNumber>
    </submittedName>
</protein>
<dbReference type="RefSeq" id="WP_006740102.1">
    <property type="nucleotide sequence ID" value="NZ_AEUZ02000001.1"/>
</dbReference>
<gene>
    <name evidence="4" type="ORF">STRUR_1096</name>
</gene>
<accession>G5KFT7</accession>
<evidence type="ECO:0000313" key="4">
    <source>
        <dbReference type="EMBL" id="EHJ57390.1"/>
    </source>
</evidence>
<dbReference type="STRING" id="764291.STRUR_1096"/>
<dbReference type="Gene3D" id="3.30.429.10">
    <property type="entry name" value="Macrophage Migration Inhibitory Factor"/>
    <property type="match status" value="1"/>
</dbReference>
<dbReference type="NCBIfam" id="NF002571">
    <property type="entry name" value="PRK02220.1"/>
    <property type="match status" value="1"/>
</dbReference>
<organism evidence="4 5">
    <name type="scientific">Streptococcus urinalis 2285-97</name>
    <dbReference type="NCBI Taxonomy" id="764291"/>
    <lineage>
        <taxon>Bacteria</taxon>
        <taxon>Bacillati</taxon>
        <taxon>Bacillota</taxon>
        <taxon>Bacilli</taxon>
        <taxon>Lactobacillales</taxon>
        <taxon>Streptococcaceae</taxon>
        <taxon>Streptococcus</taxon>
    </lineage>
</organism>
<evidence type="ECO:0000256" key="2">
    <source>
        <dbReference type="ARBA" id="ARBA00023235"/>
    </source>
</evidence>
<comment type="similarity">
    <text evidence="1">Belongs to the 4-oxalocrotonate tautomerase family.</text>
</comment>
<dbReference type="NCBIfam" id="NF002622">
    <property type="entry name" value="PRK02289.1"/>
    <property type="match status" value="1"/>
</dbReference>
<reference evidence="4 5" key="1">
    <citation type="journal article" date="2014" name="Int. J. Syst. Evol. Microbiol.">
        <title>Phylogenomics and the dynamic genome evolution of the genus Streptococcus.</title>
        <authorList>
            <consortium name="The Broad Institute Genome Sequencing Platform"/>
            <person name="Richards V.P."/>
            <person name="Palmer S.R."/>
            <person name="Pavinski Bitar P.D."/>
            <person name="Qin X."/>
            <person name="Weinstock G.M."/>
            <person name="Highlander S.K."/>
            <person name="Town C.D."/>
            <person name="Burne R.A."/>
            <person name="Stanhope M.J."/>
        </authorList>
    </citation>
    <scope>NUCLEOTIDE SEQUENCE [LARGE SCALE GENOMIC DNA]</scope>
    <source>
        <strain evidence="4 5">2285-97</strain>
    </source>
</reference>
<keyword evidence="5" id="KW-1185">Reference proteome</keyword>
<sequence length="61" mass="7041">MPFVHIDLFEGRTQEQKNQIAKEVTEVISRVAEAPKENIHVIINDLKEGTYFPQGEMKKKS</sequence>
<evidence type="ECO:0000259" key="3">
    <source>
        <dbReference type="Pfam" id="PF01361"/>
    </source>
</evidence>
<evidence type="ECO:0000256" key="1">
    <source>
        <dbReference type="ARBA" id="ARBA00006723"/>
    </source>
</evidence>
<name>G5KFT7_9STRE</name>
<comment type="caution">
    <text evidence="4">The sequence shown here is derived from an EMBL/GenBank/DDBJ whole genome shotgun (WGS) entry which is preliminary data.</text>
</comment>
<evidence type="ECO:0000313" key="5">
    <source>
        <dbReference type="Proteomes" id="UP000005388"/>
    </source>
</evidence>
<dbReference type="Pfam" id="PF01361">
    <property type="entry name" value="Tautomerase"/>
    <property type="match status" value="1"/>
</dbReference>
<dbReference type="InterPro" id="IPR014347">
    <property type="entry name" value="Tautomerase/MIF_sf"/>
</dbReference>
<dbReference type="GO" id="GO:0016853">
    <property type="term" value="F:isomerase activity"/>
    <property type="evidence" value="ECO:0007669"/>
    <property type="project" value="UniProtKB-KW"/>
</dbReference>
<dbReference type="Proteomes" id="UP000005388">
    <property type="component" value="Unassembled WGS sequence"/>
</dbReference>
<dbReference type="EMBL" id="AEUZ02000001">
    <property type="protein sequence ID" value="EHJ57390.1"/>
    <property type="molecule type" value="Genomic_DNA"/>
</dbReference>